<dbReference type="PANTHER" id="PTHR32322">
    <property type="entry name" value="INNER MEMBRANE TRANSPORTER"/>
    <property type="match status" value="1"/>
</dbReference>
<dbReference type="InterPro" id="IPR037185">
    <property type="entry name" value="EmrE-like"/>
</dbReference>
<evidence type="ECO:0000256" key="5">
    <source>
        <dbReference type="ARBA" id="ARBA00023136"/>
    </source>
</evidence>
<comment type="subcellular location">
    <subcellularLocation>
        <location evidence="1">Cell membrane</location>
        <topology evidence="1">Multi-pass membrane protein</topology>
    </subcellularLocation>
</comment>
<feature type="transmembrane region" description="Helical" evidence="6">
    <location>
        <begin position="41"/>
        <end position="61"/>
    </location>
</feature>
<evidence type="ECO:0000313" key="8">
    <source>
        <dbReference type="EMBL" id="RPD96589.1"/>
    </source>
</evidence>
<dbReference type="AlphaFoldDB" id="A0A3N4NYE4"/>
<keyword evidence="3 6" id="KW-0812">Transmembrane</keyword>
<feature type="transmembrane region" description="Helical" evidence="6">
    <location>
        <begin position="276"/>
        <end position="294"/>
    </location>
</feature>
<evidence type="ECO:0000256" key="1">
    <source>
        <dbReference type="ARBA" id="ARBA00004651"/>
    </source>
</evidence>
<keyword evidence="9" id="KW-1185">Reference proteome</keyword>
<feature type="transmembrane region" description="Helical" evidence="6">
    <location>
        <begin position="187"/>
        <end position="208"/>
    </location>
</feature>
<dbReference type="EMBL" id="RPFJ01000011">
    <property type="protein sequence ID" value="RPD96589.1"/>
    <property type="molecule type" value="Genomic_DNA"/>
</dbReference>
<keyword evidence="2" id="KW-1003">Cell membrane</keyword>
<feature type="transmembrane region" description="Helical" evidence="6">
    <location>
        <begin position="220"/>
        <end position="243"/>
    </location>
</feature>
<feature type="transmembrane region" description="Helical" evidence="6">
    <location>
        <begin position="131"/>
        <end position="149"/>
    </location>
</feature>
<gene>
    <name evidence="8" type="ORF">EGM88_09490</name>
</gene>
<evidence type="ECO:0000256" key="3">
    <source>
        <dbReference type="ARBA" id="ARBA00022692"/>
    </source>
</evidence>
<protein>
    <submittedName>
        <fullName evidence="8">DMT family transporter</fullName>
    </submittedName>
</protein>
<name>A0A3N4NYE4_9FLAO</name>
<dbReference type="OrthoDB" id="9813617at2"/>
<evidence type="ECO:0000256" key="2">
    <source>
        <dbReference type="ARBA" id="ARBA00022475"/>
    </source>
</evidence>
<dbReference type="InterPro" id="IPR000620">
    <property type="entry name" value="EamA_dom"/>
</dbReference>
<evidence type="ECO:0000259" key="7">
    <source>
        <dbReference type="Pfam" id="PF00892"/>
    </source>
</evidence>
<keyword evidence="5 6" id="KW-0472">Membrane</keyword>
<feature type="transmembrane region" description="Helical" evidence="6">
    <location>
        <begin position="73"/>
        <end position="93"/>
    </location>
</feature>
<dbReference type="GO" id="GO:0005886">
    <property type="term" value="C:plasma membrane"/>
    <property type="evidence" value="ECO:0007669"/>
    <property type="project" value="UniProtKB-SubCell"/>
</dbReference>
<feature type="domain" description="EamA" evidence="7">
    <location>
        <begin position="158"/>
        <end position="293"/>
    </location>
</feature>
<feature type="transmembrane region" description="Helical" evidence="6">
    <location>
        <begin position="250"/>
        <end position="270"/>
    </location>
</feature>
<evidence type="ECO:0000256" key="4">
    <source>
        <dbReference type="ARBA" id="ARBA00022989"/>
    </source>
</evidence>
<evidence type="ECO:0000313" key="9">
    <source>
        <dbReference type="Proteomes" id="UP000270856"/>
    </source>
</evidence>
<accession>A0A3N4NYE4</accession>
<feature type="transmembrane region" description="Helical" evidence="6">
    <location>
        <begin position="155"/>
        <end position="175"/>
    </location>
</feature>
<dbReference type="RefSeq" id="WP_123897883.1">
    <property type="nucleotide sequence ID" value="NZ_RPFJ01000011.1"/>
</dbReference>
<dbReference type="PANTHER" id="PTHR32322:SF18">
    <property type="entry name" value="S-ADENOSYLMETHIONINE_S-ADENOSYLHOMOCYSTEINE TRANSPORTER"/>
    <property type="match status" value="1"/>
</dbReference>
<feature type="transmembrane region" description="Helical" evidence="6">
    <location>
        <begin position="105"/>
        <end position="122"/>
    </location>
</feature>
<evidence type="ECO:0000256" key="6">
    <source>
        <dbReference type="SAM" id="Phobius"/>
    </source>
</evidence>
<dbReference type="Pfam" id="PF00892">
    <property type="entry name" value="EamA"/>
    <property type="match status" value="2"/>
</dbReference>
<keyword evidence="4 6" id="KW-1133">Transmembrane helix</keyword>
<dbReference type="Gene3D" id="1.10.3730.20">
    <property type="match status" value="1"/>
</dbReference>
<proteinExistence type="predicted"/>
<feature type="domain" description="EamA" evidence="7">
    <location>
        <begin position="9"/>
        <end position="145"/>
    </location>
</feature>
<comment type="caution">
    <text evidence="8">The sequence shown here is derived from an EMBL/GenBank/DDBJ whole genome shotgun (WGS) entry which is preliminary data.</text>
</comment>
<dbReference type="Proteomes" id="UP000270856">
    <property type="component" value="Unassembled WGS sequence"/>
</dbReference>
<dbReference type="SUPFAM" id="SSF103481">
    <property type="entry name" value="Multidrug resistance efflux transporter EmrE"/>
    <property type="match status" value="2"/>
</dbReference>
<organism evidence="8 9">
    <name type="scientific">Aureibaculum marinum</name>
    <dbReference type="NCBI Taxonomy" id="2487930"/>
    <lineage>
        <taxon>Bacteria</taxon>
        <taxon>Pseudomonadati</taxon>
        <taxon>Bacteroidota</taxon>
        <taxon>Flavobacteriia</taxon>
        <taxon>Flavobacteriales</taxon>
        <taxon>Flavobacteriaceae</taxon>
        <taxon>Aureibaculum</taxon>
    </lineage>
</organism>
<dbReference type="InterPro" id="IPR050638">
    <property type="entry name" value="AA-Vitamin_Transporters"/>
</dbReference>
<sequence length="303" mass="34272">MQLSKIKHSAVFIAIVGIVLFSAKAIMVKLAYQYNVSSLHLLMFRMLFSLPFYLIILYFFTPKLTHNINRVDYLWLIFFGFIGYYLASYFDFLGLQYIKAGLERIILFAYPTLVLIIGRVFLREKISSKQIIAILITYFGVIVTFSGELQYNGEHILLGGFLIFLSALTYASYLVGSGWLIPKFGVLRFTSYAMIVSSICVIIHYLIVDRSSIFQYPYQVYLLGLLMAVLSTLIPSFLVSLAIKKIGASNFSIIGSIGPVSTILLAYIFLDERLTFMQLLGAIIVIIGITLVSWNTSKNLKNL</sequence>
<reference evidence="8 9" key="1">
    <citation type="submission" date="2018-11" db="EMBL/GenBank/DDBJ databases">
        <title>Aureibaculum marinum gen. nov., sp. nov., a member of the family Flavobacteriaceae isolated from the Bohai Sea.</title>
        <authorList>
            <person name="Ji X."/>
        </authorList>
    </citation>
    <scope>NUCLEOTIDE SEQUENCE [LARGE SCALE GENOMIC DNA]</scope>
    <source>
        <strain evidence="8 9">BH-SD17</strain>
    </source>
</reference>